<dbReference type="Proteomes" id="UP000530660">
    <property type="component" value="Unassembled WGS sequence"/>
</dbReference>
<proteinExistence type="predicted"/>
<keyword evidence="2" id="KW-1185">Reference proteome</keyword>
<dbReference type="AlphaFoldDB" id="A0A7J7IMX1"/>
<dbReference type="OrthoDB" id="10632063at2759"/>
<reference evidence="1 2" key="1">
    <citation type="journal article" date="2020" name="J. Phycol.">
        <title>Comparative genome analysis reveals Cyanidiococcus gen. nov., a new extremophilic red algal genus sister to Cyanidioschyzon (Cyanidioschyzonaceae, Rhodophyta).</title>
        <authorList>
            <person name="Liu S.-L."/>
            <person name="Chiang Y.-R."/>
            <person name="Yoon H.S."/>
            <person name="Fu H.-Y."/>
        </authorList>
    </citation>
    <scope>NUCLEOTIDE SEQUENCE [LARGE SCALE GENOMIC DNA]</scope>
    <source>
        <strain evidence="1 2">THAL066</strain>
    </source>
</reference>
<evidence type="ECO:0000313" key="2">
    <source>
        <dbReference type="Proteomes" id="UP000530660"/>
    </source>
</evidence>
<name>A0A7J7IMX1_9RHOD</name>
<comment type="caution">
    <text evidence="1">The sequence shown here is derived from an EMBL/GenBank/DDBJ whole genome shotgun (WGS) entry which is preliminary data.</text>
</comment>
<dbReference type="EMBL" id="VWRR01000005">
    <property type="protein sequence ID" value="KAF6003924.1"/>
    <property type="molecule type" value="Genomic_DNA"/>
</dbReference>
<evidence type="ECO:0000313" key="1">
    <source>
        <dbReference type="EMBL" id="KAF6003924.1"/>
    </source>
</evidence>
<protein>
    <submittedName>
        <fullName evidence="1">Uncharacterized protein</fullName>
    </submittedName>
</protein>
<accession>A0A7J7IMX1</accession>
<sequence>MAFVLFDALRRASVEYDSSPRSISCLEDLLAIMDLMGEIPGLGLLQRMPSANIWELFFLMLCSDNKIWDVHLPRAENDPKGSTDWSSSLPLCALFYERLGQVAHQWRLLEVFSRKTYMRGDHDALYLAAQNRQLSVQTLHAVTFEGVHGPAYRRILSTLNIQLLFELGQLHRPMERAALRAELVREAFETSGTELYFPRRRSAPAAV</sequence>
<organism evidence="1 2">
    <name type="scientific">Cyanidiococcus yangmingshanensis</name>
    <dbReference type="NCBI Taxonomy" id="2690220"/>
    <lineage>
        <taxon>Eukaryota</taxon>
        <taxon>Rhodophyta</taxon>
        <taxon>Bangiophyceae</taxon>
        <taxon>Cyanidiales</taxon>
        <taxon>Cyanidiaceae</taxon>
        <taxon>Cyanidiococcus</taxon>
    </lineage>
</organism>
<gene>
    <name evidence="1" type="ORF">F1559_003917</name>
</gene>